<feature type="coiled-coil region" evidence="18">
    <location>
        <begin position="98"/>
        <end position="132"/>
    </location>
</feature>
<keyword evidence="14 18" id="KW-0175">Coiled coil</keyword>
<protein>
    <recommendedName>
        <fullName evidence="20">C2H2-type domain-containing protein</fullName>
    </recommendedName>
</protein>
<dbReference type="InterPro" id="IPR013087">
    <property type="entry name" value="Znf_C2H2_type"/>
</dbReference>
<evidence type="ECO:0000256" key="4">
    <source>
        <dbReference type="ARBA" id="ARBA00004514"/>
    </source>
</evidence>
<evidence type="ECO:0000256" key="19">
    <source>
        <dbReference type="SAM" id="MobiDB-lite"/>
    </source>
</evidence>
<keyword evidence="15" id="KW-0472">Membrane</keyword>
<dbReference type="PANTHER" id="PTHR46179">
    <property type="entry name" value="ZINC FINGER PROTEIN"/>
    <property type="match status" value="1"/>
</dbReference>
<evidence type="ECO:0000256" key="14">
    <source>
        <dbReference type="ARBA" id="ARBA00023054"/>
    </source>
</evidence>
<gene>
    <name evidence="21" type="ORF">HPB48_003460</name>
</gene>
<keyword evidence="7" id="KW-0963">Cytoplasm</keyword>
<comment type="function">
    <text evidence="1">Positive regulator of amino acid starvation-induced autophagy.</text>
</comment>
<evidence type="ECO:0000313" key="22">
    <source>
        <dbReference type="Proteomes" id="UP000821853"/>
    </source>
</evidence>
<dbReference type="OMA" id="AHENRRF"/>
<dbReference type="SMART" id="SM00355">
    <property type="entry name" value="ZnF_C2H2"/>
    <property type="match status" value="7"/>
</dbReference>
<feature type="domain" description="C2H2-type" evidence="20">
    <location>
        <begin position="357"/>
        <end position="387"/>
    </location>
</feature>
<dbReference type="InterPro" id="IPR036236">
    <property type="entry name" value="Znf_C2H2_sf"/>
</dbReference>
<evidence type="ECO:0000256" key="16">
    <source>
        <dbReference type="ARBA" id="ARBA00023242"/>
    </source>
</evidence>
<dbReference type="GO" id="GO:0000139">
    <property type="term" value="C:Golgi membrane"/>
    <property type="evidence" value="ECO:0007669"/>
    <property type="project" value="UniProtKB-SubCell"/>
</dbReference>
<keyword evidence="22" id="KW-1185">Reference proteome</keyword>
<keyword evidence="10 17" id="KW-0863">Zinc-finger</keyword>
<evidence type="ECO:0000256" key="3">
    <source>
        <dbReference type="ARBA" id="ARBA00004255"/>
    </source>
</evidence>
<evidence type="ECO:0000256" key="2">
    <source>
        <dbReference type="ARBA" id="ARBA00004123"/>
    </source>
</evidence>
<feature type="region of interest" description="Disordered" evidence="19">
    <location>
        <begin position="1"/>
        <end position="24"/>
    </location>
</feature>
<keyword evidence="13" id="KW-0333">Golgi apparatus</keyword>
<evidence type="ECO:0000256" key="9">
    <source>
        <dbReference type="ARBA" id="ARBA00022737"/>
    </source>
</evidence>
<keyword evidence="8" id="KW-0479">Metal-binding</keyword>
<evidence type="ECO:0000256" key="6">
    <source>
        <dbReference type="ARBA" id="ARBA00010880"/>
    </source>
</evidence>
<feature type="domain" description="C2H2-type" evidence="20">
    <location>
        <begin position="270"/>
        <end position="296"/>
    </location>
</feature>
<dbReference type="PROSITE" id="PS00028">
    <property type="entry name" value="ZINC_FINGER_C2H2_1"/>
    <property type="match status" value="7"/>
</dbReference>
<name>A0A9J6GGM6_HAELO</name>
<dbReference type="GO" id="GO:0005829">
    <property type="term" value="C:cytosol"/>
    <property type="evidence" value="ECO:0007669"/>
    <property type="project" value="UniProtKB-SubCell"/>
</dbReference>
<keyword evidence="11" id="KW-0862">Zinc</keyword>
<proteinExistence type="inferred from homology"/>
<sequence length="426" mass="47622">MNSIPLADEDAQDESETSACSSAVGAQSIESIPSTYTNGSSSPAALAEPCIMDYPGSLKVHRGKHNTKALVAIAGCLRADFSLTALDPDMSPDEAEEKARLISQVLELQNTLDDLSQRVDSVKEENLKLKSENQVLGQYIENLMSASSVFQSTSPKAKKKPFECPHPGCGKKYTRQFHLTRHLKQSHESPKEPSSEPLKCTQEGCGKLFSSQNALYKHTKYSHQKRKFKARPLPSSWSFASLQCEHCPKTFVKHQHLKVHGFEHTAVLPYPCPEPGCSKAFLLPSRLRAHQRTHRGYACDVQGCEEVFTKWTLLRKHRKVDHQRRFSCDACGREFFSKWNLKVHAETHGEQEEGSLYCCPHEGCSRFYSHAKNLRQHLASAHENRRFPCDVPGCSRTFFAKVTSAFSSTRRPVRGLSSCAGSLVPS</sequence>
<evidence type="ECO:0000256" key="5">
    <source>
        <dbReference type="ARBA" id="ARBA00004601"/>
    </source>
</evidence>
<feature type="compositionally biased region" description="Acidic residues" evidence="19">
    <location>
        <begin position="7"/>
        <end position="16"/>
    </location>
</feature>
<dbReference type="InterPro" id="IPR054599">
    <property type="entry name" value="TFIIIA_Zfn-C2H2"/>
</dbReference>
<evidence type="ECO:0000256" key="13">
    <source>
        <dbReference type="ARBA" id="ARBA00023034"/>
    </source>
</evidence>
<dbReference type="InterPro" id="IPR051061">
    <property type="entry name" value="Zinc_finger_trans_reg"/>
</dbReference>
<accession>A0A9J6GGM6</accession>
<dbReference type="GO" id="GO:0003723">
    <property type="term" value="F:RNA binding"/>
    <property type="evidence" value="ECO:0007669"/>
    <property type="project" value="UniProtKB-KW"/>
</dbReference>
<dbReference type="Pfam" id="PF10224">
    <property type="entry name" value="DUF2205"/>
    <property type="match status" value="1"/>
</dbReference>
<feature type="domain" description="C2H2-type" evidence="20">
    <location>
        <begin position="162"/>
        <end position="192"/>
    </location>
</feature>
<evidence type="ECO:0000256" key="18">
    <source>
        <dbReference type="SAM" id="Coils"/>
    </source>
</evidence>
<dbReference type="OrthoDB" id="6431597at2759"/>
<comment type="similarity">
    <text evidence="6">Belongs to the SCOC family.</text>
</comment>
<evidence type="ECO:0000256" key="8">
    <source>
        <dbReference type="ARBA" id="ARBA00022723"/>
    </source>
</evidence>
<feature type="domain" description="C2H2-type" evidence="20">
    <location>
        <begin position="242"/>
        <end position="269"/>
    </location>
</feature>
<feature type="domain" description="C2H2-type" evidence="20">
    <location>
        <begin position="326"/>
        <end position="353"/>
    </location>
</feature>
<dbReference type="GO" id="GO:0008270">
    <property type="term" value="F:zinc ion binding"/>
    <property type="evidence" value="ECO:0007669"/>
    <property type="project" value="UniProtKB-KW"/>
</dbReference>
<keyword evidence="9" id="KW-0677">Repeat</keyword>
<keyword evidence="12" id="KW-0694">RNA-binding</keyword>
<dbReference type="Pfam" id="PF22110">
    <property type="entry name" value="TFIIIA_zf-C2H2"/>
    <property type="match status" value="1"/>
</dbReference>
<dbReference type="FunFam" id="3.30.160.60:FF:001102">
    <property type="entry name" value="Transcription factor IIIA"/>
    <property type="match status" value="1"/>
</dbReference>
<dbReference type="InterPro" id="IPR019357">
    <property type="entry name" value="SCOC"/>
</dbReference>
<evidence type="ECO:0000256" key="7">
    <source>
        <dbReference type="ARBA" id="ARBA00022490"/>
    </source>
</evidence>
<dbReference type="Proteomes" id="UP000821853">
    <property type="component" value="Chromosome 4"/>
</dbReference>
<dbReference type="EMBL" id="JABSTR010000006">
    <property type="protein sequence ID" value="KAH9373508.1"/>
    <property type="molecule type" value="Genomic_DNA"/>
</dbReference>
<comment type="subcellular location">
    <subcellularLocation>
        <location evidence="4">Cytoplasm</location>
        <location evidence="4">Cytosol</location>
    </subcellularLocation>
    <subcellularLocation>
        <location evidence="3">Golgi apparatus membrane</location>
        <topology evidence="3">Peripheral membrane protein</topology>
        <orientation evidence="3">Cytoplasmic side</orientation>
    </subcellularLocation>
    <subcellularLocation>
        <location evidence="5">Golgi apparatus</location>
        <location evidence="5">trans-Golgi network</location>
    </subcellularLocation>
    <subcellularLocation>
        <location evidence="2">Nucleus</location>
    </subcellularLocation>
</comment>
<evidence type="ECO:0000313" key="21">
    <source>
        <dbReference type="EMBL" id="KAH9373508.1"/>
    </source>
</evidence>
<keyword evidence="16" id="KW-0539">Nucleus</keyword>
<dbReference type="AlphaFoldDB" id="A0A9J6GGM6"/>
<evidence type="ECO:0000256" key="11">
    <source>
        <dbReference type="ARBA" id="ARBA00022833"/>
    </source>
</evidence>
<evidence type="ECO:0000256" key="17">
    <source>
        <dbReference type="PROSITE-ProRule" id="PRU00042"/>
    </source>
</evidence>
<reference evidence="21 22" key="1">
    <citation type="journal article" date="2020" name="Cell">
        <title>Large-Scale Comparative Analyses of Tick Genomes Elucidate Their Genetic Diversity and Vector Capacities.</title>
        <authorList>
            <consortium name="Tick Genome and Microbiome Consortium (TIGMIC)"/>
            <person name="Jia N."/>
            <person name="Wang J."/>
            <person name="Shi W."/>
            <person name="Du L."/>
            <person name="Sun Y."/>
            <person name="Zhan W."/>
            <person name="Jiang J.F."/>
            <person name="Wang Q."/>
            <person name="Zhang B."/>
            <person name="Ji P."/>
            <person name="Bell-Sakyi L."/>
            <person name="Cui X.M."/>
            <person name="Yuan T.T."/>
            <person name="Jiang B.G."/>
            <person name="Yang W.F."/>
            <person name="Lam T.T."/>
            <person name="Chang Q.C."/>
            <person name="Ding S.J."/>
            <person name="Wang X.J."/>
            <person name="Zhu J.G."/>
            <person name="Ruan X.D."/>
            <person name="Zhao L."/>
            <person name="Wei J.T."/>
            <person name="Ye R.Z."/>
            <person name="Que T.C."/>
            <person name="Du C.H."/>
            <person name="Zhou Y.H."/>
            <person name="Cheng J.X."/>
            <person name="Dai P.F."/>
            <person name="Guo W.B."/>
            <person name="Han X.H."/>
            <person name="Huang E.J."/>
            <person name="Li L.F."/>
            <person name="Wei W."/>
            <person name="Gao Y.C."/>
            <person name="Liu J.Z."/>
            <person name="Shao H.Z."/>
            <person name="Wang X."/>
            <person name="Wang C.C."/>
            <person name="Yang T.C."/>
            <person name="Huo Q.B."/>
            <person name="Li W."/>
            <person name="Chen H.Y."/>
            <person name="Chen S.E."/>
            <person name="Zhou L.G."/>
            <person name="Ni X.B."/>
            <person name="Tian J.H."/>
            <person name="Sheng Y."/>
            <person name="Liu T."/>
            <person name="Pan Y.S."/>
            <person name="Xia L.Y."/>
            <person name="Li J."/>
            <person name="Zhao F."/>
            <person name="Cao W.C."/>
        </authorList>
    </citation>
    <scope>NUCLEOTIDE SEQUENCE [LARGE SCALE GENOMIC DNA]</scope>
    <source>
        <strain evidence="21">HaeL-2018</strain>
    </source>
</reference>
<organism evidence="21 22">
    <name type="scientific">Haemaphysalis longicornis</name>
    <name type="common">Bush tick</name>
    <dbReference type="NCBI Taxonomy" id="44386"/>
    <lineage>
        <taxon>Eukaryota</taxon>
        <taxon>Metazoa</taxon>
        <taxon>Ecdysozoa</taxon>
        <taxon>Arthropoda</taxon>
        <taxon>Chelicerata</taxon>
        <taxon>Arachnida</taxon>
        <taxon>Acari</taxon>
        <taxon>Parasitiformes</taxon>
        <taxon>Ixodida</taxon>
        <taxon>Ixodoidea</taxon>
        <taxon>Ixodidae</taxon>
        <taxon>Haemaphysalinae</taxon>
        <taxon>Haemaphysalis</taxon>
    </lineage>
</organism>
<dbReference type="GO" id="GO:0005634">
    <property type="term" value="C:nucleus"/>
    <property type="evidence" value="ECO:0007669"/>
    <property type="project" value="UniProtKB-SubCell"/>
</dbReference>
<evidence type="ECO:0000259" key="20">
    <source>
        <dbReference type="PROSITE" id="PS50157"/>
    </source>
</evidence>
<dbReference type="VEuPathDB" id="VectorBase:HLOH_057039"/>
<evidence type="ECO:0000256" key="1">
    <source>
        <dbReference type="ARBA" id="ARBA00002743"/>
    </source>
</evidence>
<evidence type="ECO:0000256" key="10">
    <source>
        <dbReference type="ARBA" id="ARBA00022771"/>
    </source>
</evidence>
<dbReference type="PANTHER" id="PTHR46179:SF20">
    <property type="entry name" value="TRANSCRIPTION FACTOR 3A PROTEIN-RELATED"/>
    <property type="match status" value="1"/>
</dbReference>
<comment type="caution">
    <text evidence="21">The sequence shown here is derived from an EMBL/GenBank/DDBJ whole genome shotgun (WGS) entry which is preliminary data.</text>
</comment>
<dbReference type="Gene3D" id="1.20.5.170">
    <property type="match status" value="1"/>
</dbReference>
<dbReference type="PROSITE" id="PS50157">
    <property type="entry name" value="ZINC_FINGER_C2H2_2"/>
    <property type="match status" value="7"/>
</dbReference>
<feature type="domain" description="C2H2-type" evidence="20">
    <location>
        <begin position="198"/>
        <end position="228"/>
    </location>
</feature>
<dbReference type="SUPFAM" id="SSF57667">
    <property type="entry name" value="beta-beta-alpha zinc fingers"/>
    <property type="match status" value="5"/>
</dbReference>
<feature type="domain" description="C2H2-type" evidence="20">
    <location>
        <begin position="297"/>
        <end position="327"/>
    </location>
</feature>
<evidence type="ECO:0000256" key="12">
    <source>
        <dbReference type="ARBA" id="ARBA00022884"/>
    </source>
</evidence>
<dbReference type="FunFam" id="1.20.5.170:FF:000038">
    <property type="entry name" value="Short coiled-coil protein a"/>
    <property type="match status" value="1"/>
</dbReference>
<dbReference type="Pfam" id="PF00096">
    <property type="entry name" value="zf-C2H2"/>
    <property type="match status" value="2"/>
</dbReference>
<dbReference type="Gene3D" id="3.30.160.60">
    <property type="entry name" value="Classic Zinc Finger"/>
    <property type="match status" value="4"/>
</dbReference>
<evidence type="ECO:0000256" key="15">
    <source>
        <dbReference type="ARBA" id="ARBA00023136"/>
    </source>
</evidence>